<dbReference type="AlphaFoldDB" id="A0A284RQP6"/>
<evidence type="ECO:0000256" key="1">
    <source>
        <dbReference type="SAM" id="Phobius"/>
    </source>
</evidence>
<keyword evidence="1" id="KW-1133">Transmembrane helix</keyword>
<keyword evidence="3" id="KW-1185">Reference proteome</keyword>
<protein>
    <submittedName>
        <fullName evidence="2">Uncharacterized protein</fullName>
    </submittedName>
</protein>
<evidence type="ECO:0000313" key="2">
    <source>
        <dbReference type="EMBL" id="SJL11081.1"/>
    </source>
</evidence>
<gene>
    <name evidence="2" type="ORF">ARMOST_14483</name>
</gene>
<evidence type="ECO:0000313" key="3">
    <source>
        <dbReference type="Proteomes" id="UP000219338"/>
    </source>
</evidence>
<feature type="transmembrane region" description="Helical" evidence="1">
    <location>
        <begin position="42"/>
        <end position="62"/>
    </location>
</feature>
<keyword evidence="1" id="KW-0812">Transmembrane</keyword>
<reference evidence="3" key="1">
    <citation type="journal article" date="2017" name="Nat. Ecol. Evol.">
        <title>Genome expansion and lineage-specific genetic innovations in the forest pathogenic fungi Armillaria.</title>
        <authorList>
            <person name="Sipos G."/>
            <person name="Prasanna A.N."/>
            <person name="Walter M.C."/>
            <person name="O'Connor E."/>
            <person name="Balint B."/>
            <person name="Krizsan K."/>
            <person name="Kiss B."/>
            <person name="Hess J."/>
            <person name="Varga T."/>
            <person name="Slot J."/>
            <person name="Riley R."/>
            <person name="Boka B."/>
            <person name="Rigling D."/>
            <person name="Barry K."/>
            <person name="Lee J."/>
            <person name="Mihaltcheva S."/>
            <person name="LaButti K."/>
            <person name="Lipzen A."/>
            <person name="Waldron R."/>
            <person name="Moloney N.M."/>
            <person name="Sperisen C."/>
            <person name="Kredics L."/>
            <person name="Vagvoelgyi C."/>
            <person name="Patrignani A."/>
            <person name="Fitzpatrick D."/>
            <person name="Nagy I."/>
            <person name="Doyle S."/>
            <person name="Anderson J.B."/>
            <person name="Grigoriev I.V."/>
            <person name="Gueldener U."/>
            <person name="Muensterkoetter M."/>
            <person name="Nagy L.G."/>
        </authorList>
    </citation>
    <scope>NUCLEOTIDE SEQUENCE [LARGE SCALE GENOMIC DNA]</scope>
    <source>
        <strain evidence="3">C18/9</strain>
    </source>
</reference>
<dbReference type="EMBL" id="FUEG01000013">
    <property type="protein sequence ID" value="SJL11081.1"/>
    <property type="molecule type" value="Genomic_DNA"/>
</dbReference>
<name>A0A284RQP6_ARMOS</name>
<keyword evidence="1" id="KW-0472">Membrane</keyword>
<sequence>MVRAHVNETITPSKQRSTTLPFFLSTIVPAHRVPPRPFFQRVWYLLAPSICISALTVLACACRLSHLLECFIGLGMRDAVETLTRIVKTVIDRRAVVIAVPLFSGLV</sequence>
<proteinExistence type="predicted"/>
<accession>A0A284RQP6</accession>
<dbReference type="Proteomes" id="UP000219338">
    <property type="component" value="Unassembled WGS sequence"/>
</dbReference>
<organism evidence="2 3">
    <name type="scientific">Armillaria ostoyae</name>
    <name type="common">Armillaria root rot fungus</name>
    <dbReference type="NCBI Taxonomy" id="47428"/>
    <lineage>
        <taxon>Eukaryota</taxon>
        <taxon>Fungi</taxon>
        <taxon>Dikarya</taxon>
        <taxon>Basidiomycota</taxon>
        <taxon>Agaricomycotina</taxon>
        <taxon>Agaricomycetes</taxon>
        <taxon>Agaricomycetidae</taxon>
        <taxon>Agaricales</taxon>
        <taxon>Marasmiineae</taxon>
        <taxon>Physalacriaceae</taxon>
        <taxon>Armillaria</taxon>
    </lineage>
</organism>